<dbReference type="Gene3D" id="1.10.357.10">
    <property type="entry name" value="Tetracycline Repressor, domain 2"/>
    <property type="match status" value="1"/>
</dbReference>
<dbReference type="InterPro" id="IPR009057">
    <property type="entry name" value="Homeodomain-like_sf"/>
</dbReference>
<dbReference type="SUPFAM" id="SSF46689">
    <property type="entry name" value="Homeodomain-like"/>
    <property type="match status" value="1"/>
</dbReference>
<dbReference type="InterPro" id="IPR011075">
    <property type="entry name" value="TetR_C"/>
</dbReference>
<dbReference type="PROSITE" id="PS50977">
    <property type="entry name" value="HTH_TETR_2"/>
    <property type="match status" value="1"/>
</dbReference>
<reference evidence="7" key="1">
    <citation type="submission" date="2020-07" db="EMBL/GenBank/DDBJ databases">
        <authorList>
            <person name="Camacho E."/>
        </authorList>
    </citation>
    <scope>NUCLEOTIDE SEQUENCE</scope>
    <source>
        <strain evidence="7">MPO218</strain>
    </source>
</reference>
<evidence type="ECO:0000256" key="3">
    <source>
        <dbReference type="ARBA" id="ARBA00023163"/>
    </source>
</evidence>
<dbReference type="Pfam" id="PF19352">
    <property type="entry name" value="TetR_C_38"/>
    <property type="match status" value="1"/>
</dbReference>
<organism evidence="7 8">
    <name type="scientific">Rhizorhabdus wittichii</name>
    <dbReference type="NCBI Taxonomy" id="160791"/>
    <lineage>
        <taxon>Bacteria</taxon>
        <taxon>Pseudomonadati</taxon>
        <taxon>Pseudomonadota</taxon>
        <taxon>Alphaproteobacteria</taxon>
        <taxon>Sphingomonadales</taxon>
        <taxon>Sphingomonadaceae</taxon>
        <taxon>Rhizorhabdus</taxon>
    </lineage>
</organism>
<feature type="DNA-binding region" description="H-T-H motif" evidence="4">
    <location>
        <begin position="23"/>
        <end position="42"/>
    </location>
</feature>
<protein>
    <submittedName>
        <fullName evidence="7">TetR/AcrR family transcriptional regulator</fullName>
    </submittedName>
</protein>
<evidence type="ECO:0000313" key="7">
    <source>
        <dbReference type="EMBL" id="QTH21141.1"/>
    </source>
</evidence>
<evidence type="ECO:0000313" key="8">
    <source>
        <dbReference type="Proteomes" id="UP000664914"/>
    </source>
</evidence>
<sequence length="228" mass="25316">MTRARIVAATANLMQRRPLRELRVAEIGQMAAVSSSTFYLYFESVAEAGLAVVEEVQQATPELMALLASTWTADNVMAKAKAFVQAYMAVWDTHHALLRIRNFVADEGDKRFHDVRRRAVEPIHLALQEKIETLQADLPPDQRLDPPSTASVVLAMLERTAALIRLPSAHKATRPRQIETTAFLLASALMGGMPRDVRNTRKTPEKPADQSRPARRRARQAEDGAPSA</sequence>
<evidence type="ECO:0000256" key="2">
    <source>
        <dbReference type="ARBA" id="ARBA00023125"/>
    </source>
</evidence>
<dbReference type="Pfam" id="PF00440">
    <property type="entry name" value="TetR_N"/>
    <property type="match status" value="1"/>
</dbReference>
<evidence type="ECO:0000259" key="6">
    <source>
        <dbReference type="PROSITE" id="PS50977"/>
    </source>
</evidence>
<evidence type="ECO:0000256" key="5">
    <source>
        <dbReference type="SAM" id="MobiDB-lite"/>
    </source>
</evidence>
<keyword evidence="2 4" id="KW-0238">DNA-binding</keyword>
<feature type="domain" description="HTH tetR-type" evidence="6">
    <location>
        <begin position="1"/>
        <end position="60"/>
    </location>
</feature>
<dbReference type="Gene3D" id="1.10.10.60">
    <property type="entry name" value="Homeodomain-like"/>
    <property type="match status" value="1"/>
</dbReference>
<dbReference type="SUPFAM" id="SSF48498">
    <property type="entry name" value="Tetracyclin repressor-like, C-terminal domain"/>
    <property type="match status" value="1"/>
</dbReference>
<gene>
    <name evidence="7" type="ORF">HRJ34_22945</name>
</gene>
<accession>A0A975D1L4</accession>
<keyword evidence="1" id="KW-0805">Transcription regulation</keyword>
<name>A0A975D1L4_9SPHN</name>
<feature type="compositionally biased region" description="Basic and acidic residues" evidence="5">
    <location>
        <begin position="195"/>
        <end position="209"/>
    </location>
</feature>
<feature type="region of interest" description="Disordered" evidence="5">
    <location>
        <begin position="194"/>
        <end position="228"/>
    </location>
</feature>
<evidence type="ECO:0000256" key="1">
    <source>
        <dbReference type="ARBA" id="ARBA00023015"/>
    </source>
</evidence>
<keyword evidence="3" id="KW-0804">Transcription</keyword>
<reference evidence="7" key="2">
    <citation type="submission" date="2021-04" db="EMBL/GenBank/DDBJ databases">
        <title>Isolation and genomic analysis of the ibuprofen-degrading bacterium Sphingomonas strain MPO218.</title>
        <authorList>
            <person name="Aulestia M."/>
            <person name="Flores A."/>
            <person name="Mangas E.L."/>
            <person name="Perez-Pulido A.J."/>
            <person name="Santero E."/>
            <person name="Camacho E.M."/>
        </authorList>
    </citation>
    <scope>NUCLEOTIDE SEQUENCE</scope>
    <source>
        <strain evidence="7">MPO218</strain>
    </source>
</reference>
<dbReference type="EMBL" id="CP059319">
    <property type="protein sequence ID" value="QTH21141.1"/>
    <property type="molecule type" value="Genomic_DNA"/>
</dbReference>
<evidence type="ECO:0000256" key="4">
    <source>
        <dbReference type="PROSITE-ProRule" id="PRU00335"/>
    </source>
</evidence>
<dbReference type="Proteomes" id="UP000664914">
    <property type="component" value="Chromosome"/>
</dbReference>
<dbReference type="InterPro" id="IPR001647">
    <property type="entry name" value="HTH_TetR"/>
</dbReference>
<dbReference type="GO" id="GO:0003677">
    <property type="term" value="F:DNA binding"/>
    <property type="evidence" value="ECO:0007669"/>
    <property type="project" value="UniProtKB-UniRule"/>
</dbReference>
<dbReference type="AlphaFoldDB" id="A0A975D1L4"/>
<dbReference type="InterPro" id="IPR036271">
    <property type="entry name" value="Tet_transcr_reg_TetR-rel_C_sf"/>
</dbReference>
<proteinExistence type="predicted"/>